<comment type="caution">
    <text evidence="3">The sequence shown here is derived from an EMBL/GenBank/DDBJ whole genome shotgun (WGS) entry which is preliminary data.</text>
</comment>
<protein>
    <submittedName>
        <fullName evidence="3">Rho protein</fullName>
    </submittedName>
</protein>
<evidence type="ECO:0000256" key="2">
    <source>
        <dbReference type="ARBA" id="ARBA00023134"/>
    </source>
</evidence>
<dbReference type="InterPro" id="IPR001806">
    <property type="entry name" value="Small_GTPase"/>
</dbReference>
<dbReference type="EMBL" id="MU003822">
    <property type="protein sequence ID" value="KAF2718645.1"/>
    <property type="molecule type" value="Genomic_DNA"/>
</dbReference>
<organism evidence="3 4">
    <name type="scientific">Polychaeton citri CBS 116435</name>
    <dbReference type="NCBI Taxonomy" id="1314669"/>
    <lineage>
        <taxon>Eukaryota</taxon>
        <taxon>Fungi</taxon>
        <taxon>Dikarya</taxon>
        <taxon>Ascomycota</taxon>
        <taxon>Pezizomycotina</taxon>
        <taxon>Dothideomycetes</taxon>
        <taxon>Dothideomycetidae</taxon>
        <taxon>Capnodiales</taxon>
        <taxon>Capnodiaceae</taxon>
        <taxon>Polychaeton</taxon>
    </lineage>
</organism>
<dbReference type="InterPro" id="IPR003578">
    <property type="entry name" value="Small_GTPase_Rho"/>
</dbReference>
<dbReference type="GO" id="GO:0005525">
    <property type="term" value="F:GTP binding"/>
    <property type="evidence" value="ECO:0007669"/>
    <property type="project" value="UniProtKB-KW"/>
</dbReference>
<dbReference type="Pfam" id="PF00071">
    <property type="entry name" value="Ras"/>
    <property type="match status" value="1"/>
</dbReference>
<keyword evidence="4" id="KW-1185">Reference proteome</keyword>
<dbReference type="GO" id="GO:0003924">
    <property type="term" value="F:GTPase activity"/>
    <property type="evidence" value="ECO:0007669"/>
    <property type="project" value="InterPro"/>
</dbReference>
<dbReference type="Proteomes" id="UP000799441">
    <property type="component" value="Unassembled WGS sequence"/>
</dbReference>
<dbReference type="SMART" id="SM00174">
    <property type="entry name" value="RHO"/>
    <property type="match status" value="1"/>
</dbReference>
<keyword evidence="2" id="KW-0342">GTP-binding</keyword>
<dbReference type="AlphaFoldDB" id="A0A9P4Q364"/>
<dbReference type="SUPFAM" id="SSF52540">
    <property type="entry name" value="P-loop containing nucleoside triphosphate hydrolases"/>
    <property type="match status" value="1"/>
</dbReference>
<evidence type="ECO:0000313" key="4">
    <source>
        <dbReference type="Proteomes" id="UP000799441"/>
    </source>
</evidence>
<proteinExistence type="predicted"/>
<keyword evidence="1" id="KW-0547">Nucleotide-binding</keyword>
<dbReference type="PANTHER" id="PTHR24072">
    <property type="entry name" value="RHO FAMILY GTPASE"/>
    <property type="match status" value="1"/>
</dbReference>
<sequence length="219" mass="24578">MVDPFQDAPEVPILILGDAGIGKSTLLSRFSLGSQGGSASSGTNLPNLRDLDQPFAFNIRMYNRPYRFEFYDTASPQHYTLLKPALLVLCYSIADPKTLRSIHEHWKFVVEENFNADEQIPIIMLGLQRDVRSESDYDGRVRRTAAHDDGDSHVLNPRKFVYPQEGLRVAQEMRLDRYCECSAITGELCLEVFEDIARTAAMTTTAKGGKSDGTYCSLM</sequence>
<dbReference type="Gene3D" id="3.40.50.300">
    <property type="entry name" value="P-loop containing nucleotide triphosphate hydrolases"/>
    <property type="match status" value="1"/>
</dbReference>
<dbReference type="PRINTS" id="PR00449">
    <property type="entry name" value="RASTRNSFRMNG"/>
</dbReference>
<dbReference type="InterPro" id="IPR027417">
    <property type="entry name" value="P-loop_NTPase"/>
</dbReference>
<name>A0A9P4Q364_9PEZI</name>
<dbReference type="GO" id="GO:0007264">
    <property type="term" value="P:small GTPase-mediated signal transduction"/>
    <property type="evidence" value="ECO:0007669"/>
    <property type="project" value="InterPro"/>
</dbReference>
<reference evidence="3" key="1">
    <citation type="journal article" date="2020" name="Stud. Mycol.">
        <title>101 Dothideomycetes genomes: a test case for predicting lifestyles and emergence of pathogens.</title>
        <authorList>
            <person name="Haridas S."/>
            <person name="Albert R."/>
            <person name="Binder M."/>
            <person name="Bloem J."/>
            <person name="Labutti K."/>
            <person name="Salamov A."/>
            <person name="Andreopoulos B."/>
            <person name="Baker S."/>
            <person name="Barry K."/>
            <person name="Bills G."/>
            <person name="Bluhm B."/>
            <person name="Cannon C."/>
            <person name="Castanera R."/>
            <person name="Culley D."/>
            <person name="Daum C."/>
            <person name="Ezra D."/>
            <person name="Gonzalez J."/>
            <person name="Henrissat B."/>
            <person name="Kuo A."/>
            <person name="Liang C."/>
            <person name="Lipzen A."/>
            <person name="Lutzoni F."/>
            <person name="Magnuson J."/>
            <person name="Mondo S."/>
            <person name="Nolan M."/>
            <person name="Ohm R."/>
            <person name="Pangilinan J."/>
            <person name="Park H.-J."/>
            <person name="Ramirez L."/>
            <person name="Alfaro M."/>
            <person name="Sun H."/>
            <person name="Tritt A."/>
            <person name="Yoshinaga Y."/>
            <person name="Zwiers L.-H."/>
            <person name="Turgeon B."/>
            <person name="Goodwin S."/>
            <person name="Spatafora J."/>
            <person name="Crous P."/>
            <person name="Grigoriev I."/>
        </authorList>
    </citation>
    <scope>NUCLEOTIDE SEQUENCE</scope>
    <source>
        <strain evidence="3">CBS 116435</strain>
    </source>
</reference>
<gene>
    <name evidence="3" type="ORF">K431DRAFT_230391</name>
</gene>
<accession>A0A9P4Q364</accession>
<evidence type="ECO:0000256" key="1">
    <source>
        <dbReference type="ARBA" id="ARBA00022741"/>
    </source>
</evidence>
<dbReference type="OrthoDB" id="25896at2759"/>
<evidence type="ECO:0000313" key="3">
    <source>
        <dbReference type="EMBL" id="KAF2718645.1"/>
    </source>
</evidence>